<dbReference type="AlphaFoldDB" id="A0A4Z2DRN0"/>
<dbReference type="InterPro" id="IPR036388">
    <property type="entry name" value="WH-like_DNA-bd_sf"/>
</dbReference>
<dbReference type="InterPro" id="IPR003166">
    <property type="entry name" value="TFIIE_bsu_DNA-bd"/>
</dbReference>
<dbReference type="GO" id="GO:0005673">
    <property type="term" value="C:transcription factor TFIIE complex"/>
    <property type="evidence" value="ECO:0007669"/>
    <property type="project" value="InterPro"/>
</dbReference>
<proteinExistence type="predicted"/>
<keyword evidence="10" id="KW-1185">Reference proteome</keyword>
<dbReference type="SUPFAM" id="SSF46785">
    <property type="entry name" value="Winged helix' DNA-binding domain"/>
    <property type="match status" value="1"/>
</dbReference>
<feature type="domain" description="TFIIE beta" evidence="8">
    <location>
        <begin position="86"/>
        <end position="170"/>
    </location>
</feature>
<evidence type="ECO:0000313" key="9">
    <source>
        <dbReference type="EMBL" id="TNN19057.1"/>
    </source>
</evidence>
<evidence type="ECO:0000313" key="10">
    <source>
        <dbReference type="Proteomes" id="UP000311919"/>
    </source>
</evidence>
<evidence type="ECO:0000256" key="7">
    <source>
        <dbReference type="SAM" id="MobiDB-lite"/>
    </source>
</evidence>
<feature type="region of interest" description="Disordered" evidence="7">
    <location>
        <begin position="56"/>
        <end position="85"/>
    </location>
</feature>
<dbReference type="Gene3D" id="1.10.10.10">
    <property type="entry name" value="Winged helix-like DNA-binding domain superfamily/Winged helix DNA-binding domain"/>
    <property type="match status" value="1"/>
</dbReference>
<comment type="subcellular location">
    <subcellularLocation>
        <location evidence="1">Nucleus</location>
    </subcellularLocation>
</comment>
<dbReference type="PANTHER" id="PTHR12716">
    <property type="entry name" value="TRANSCRIPTION INITIATION FACTOR IIE, BETA SUBUNIT"/>
    <property type="match status" value="1"/>
</dbReference>
<dbReference type="InterPro" id="IPR036390">
    <property type="entry name" value="WH_DNA-bd_sf"/>
</dbReference>
<evidence type="ECO:0000256" key="4">
    <source>
        <dbReference type="ARBA" id="ARBA00023163"/>
    </source>
</evidence>
<dbReference type="InterPro" id="IPR040501">
    <property type="entry name" value="TFA2_Winged_2"/>
</dbReference>
<evidence type="ECO:0000256" key="2">
    <source>
        <dbReference type="ARBA" id="ARBA00023015"/>
    </source>
</evidence>
<evidence type="ECO:0000256" key="1">
    <source>
        <dbReference type="ARBA" id="ARBA00004123"/>
    </source>
</evidence>
<dbReference type="Pfam" id="PF18121">
    <property type="entry name" value="TFA2_Winged_2"/>
    <property type="match status" value="1"/>
</dbReference>
<dbReference type="PIRSF" id="PIRSF016398">
    <property type="entry name" value="TFIIE-beta"/>
    <property type="match status" value="1"/>
</dbReference>
<organism evidence="9 10">
    <name type="scientific">Schistosoma japonicum</name>
    <name type="common">Blood fluke</name>
    <dbReference type="NCBI Taxonomy" id="6182"/>
    <lineage>
        <taxon>Eukaryota</taxon>
        <taxon>Metazoa</taxon>
        <taxon>Spiralia</taxon>
        <taxon>Lophotrochozoa</taxon>
        <taxon>Platyhelminthes</taxon>
        <taxon>Trematoda</taxon>
        <taxon>Digenea</taxon>
        <taxon>Strigeidida</taxon>
        <taxon>Schistosomatoidea</taxon>
        <taxon>Schistosomatidae</taxon>
        <taxon>Schistosoma</taxon>
    </lineage>
</organism>
<reference evidence="9 10" key="1">
    <citation type="submission" date="2019-03" db="EMBL/GenBank/DDBJ databases">
        <title>An improved genome assembly of the fluke Schistosoma japonicum.</title>
        <authorList>
            <person name="Hu W."/>
            <person name="Luo F."/>
            <person name="Yin M."/>
            <person name="Mo X."/>
            <person name="Sun C."/>
            <person name="Wu Q."/>
            <person name="Zhu B."/>
            <person name="Xiang M."/>
            <person name="Wang J."/>
            <person name="Wang Y."/>
            <person name="Zhang T."/>
            <person name="Xu B."/>
            <person name="Zheng H."/>
            <person name="Feng Z."/>
        </authorList>
    </citation>
    <scope>NUCLEOTIDE SEQUENCE [LARGE SCALE GENOMIC DNA]</scope>
    <source>
        <strain evidence="9">HuSjv2</strain>
        <tissue evidence="9">Worms</tissue>
    </source>
</reference>
<protein>
    <submittedName>
        <fullName evidence="9">General transcription factor IIE subunit 2 isoform 1</fullName>
    </submittedName>
</protein>
<dbReference type="Proteomes" id="UP000311919">
    <property type="component" value="Unassembled WGS sequence"/>
</dbReference>
<keyword evidence="3" id="KW-0238">DNA-binding</keyword>
<accession>A0A4Z2DRN0</accession>
<evidence type="ECO:0000256" key="6">
    <source>
        <dbReference type="ARBA" id="ARBA00025581"/>
    </source>
</evidence>
<dbReference type="GO" id="GO:0006367">
    <property type="term" value="P:transcription initiation at RNA polymerase II promoter"/>
    <property type="evidence" value="ECO:0007669"/>
    <property type="project" value="InterPro"/>
</dbReference>
<sequence length="318" mass="36399">NNTPQGSLPVTSKQLKRVAGRKQMVQYTLKMNSSLIKEREAFLKRAMALPVIEKPKSNYSSASDGNSSVTSIHRRGPSISPASVSRSFELKPQLQGKFAVLSRIVKYMKQRHLEGDTHPLSVEEILEEAVLHDTPPATIKWLEDEALPNNPKIRVTADAKFVFRPRYDIRTRKDLYQLLRRQELKGLGGIYLDDLTESVPDVEKILNSFGDHVIRIVTPHDKKTILFYNDKSFDLNVDEEFKQQWRSVSVEGVHETKIEEYLRRNGISSMSGDRKTFIPVQRKKPGQKRTINRPVHIKDNEHVNGILEDFSEKLAKTS</sequence>
<feature type="compositionally biased region" description="Low complexity" evidence="7">
    <location>
        <begin position="57"/>
        <end position="68"/>
    </location>
</feature>
<evidence type="ECO:0000259" key="8">
    <source>
        <dbReference type="PROSITE" id="PS51351"/>
    </source>
</evidence>
<keyword evidence="5" id="KW-0539">Nucleus</keyword>
<dbReference type="InterPro" id="IPR016656">
    <property type="entry name" value="TFIIE-bsu"/>
</dbReference>
<dbReference type="PROSITE" id="PS51351">
    <property type="entry name" value="TFIIE_BETA_C"/>
    <property type="match status" value="1"/>
</dbReference>
<comment type="function">
    <text evidence="6">Recruits TFIIH to the initiation complex and stimulates the RNA polymerase II C-terminal domain kinase and DNA-dependent ATPase activities of TFIIH. Both TFIIH and TFIIE are required for promoter clearance by RNA polymerase.</text>
</comment>
<keyword evidence="4" id="KW-0804">Transcription</keyword>
<dbReference type="OrthoDB" id="5323195at2759"/>
<evidence type="ECO:0000256" key="5">
    <source>
        <dbReference type="ARBA" id="ARBA00023242"/>
    </source>
</evidence>
<dbReference type="GO" id="GO:0001097">
    <property type="term" value="F:TFIIH-class transcription factor complex binding"/>
    <property type="evidence" value="ECO:0007669"/>
    <property type="project" value="TreeGrafter"/>
</dbReference>
<feature type="non-terminal residue" evidence="9">
    <location>
        <position position="1"/>
    </location>
</feature>
<dbReference type="EMBL" id="SKCS01000056">
    <property type="protein sequence ID" value="TNN19057.1"/>
    <property type="molecule type" value="Genomic_DNA"/>
</dbReference>
<dbReference type="GO" id="GO:0003677">
    <property type="term" value="F:DNA binding"/>
    <property type="evidence" value="ECO:0007669"/>
    <property type="project" value="UniProtKB-KW"/>
</dbReference>
<dbReference type="Pfam" id="PF02186">
    <property type="entry name" value="TFIIE_beta"/>
    <property type="match status" value="1"/>
</dbReference>
<dbReference type="PANTHER" id="PTHR12716:SF8">
    <property type="entry name" value="TRANSCRIPTION INITIATION FACTOR IIE SUBUNIT BETA"/>
    <property type="match status" value="1"/>
</dbReference>
<comment type="caution">
    <text evidence="9">The sequence shown here is derived from an EMBL/GenBank/DDBJ whole genome shotgun (WGS) entry which is preliminary data.</text>
</comment>
<name>A0A4Z2DRN0_SCHJA</name>
<evidence type="ECO:0000256" key="3">
    <source>
        <dbReference type="ARBA" id="ARBA00023125"/>
    </source>
</evidence>
<dbReference type="FunFam" id="1.10.10.10:FF:000177">
    <property type="entry name" value="Transcription initiation factor IIE subunit beta"/>
    <property type="match status" value="1"/>
</dbReference>
<dbReference type="CDD" id="cd07977">
    <property type="entry name" value="TFIIE_beta_winged_helix"/>
    <property type="match status" value="1"/>
</dbReference>
<keyword evidence="2" id="KW-0805">Transcription regulation</keyword>
<gene>
    <name evidence="9" type="ORF">EWB00_009472</name>
</gene>